<name>A0AAE3W174_9ACTN</name>
<accession>A0AAE3W174</accession>
<comment type="caution">
    <text evidence="2">The sequence shown here is derived from an EMBL/GenBank/DDBJ whole genome shotgun (WGS) entry which is preliminary data.</text>
</comment>
<feature type="transmembrane region" description="Helical" evidence="1">
    <location>
        <begin position="135"/>
        <end position="160"/>
    </location>
</feature>
<dbReference type="Pfam" id="PF06197">
    <property type="entry name" value="DUF998"/>
    <property type="match status" value="1"/>
</dbReference>
<dbReference type="EMBL" id="JAUSUZ010000001">
    <property type="protein sequence ID" value="MDQ0366899.1"/>
    <property type="molecule type" value="Genomic_DNA"/>
</dbReference>
<protein>
    <recommendedName>
        <fullName evidence="4">DUF998 domain-containing protein</fullName>
    </recommendedName>
</protein>
<dbReference type="InterPro" id="IPR009339">
    <property type="entry name" value="DUF998"/>
</dbReference>
<keyword evidence="3" id="KW-1185">Reference proteome</keyword>
<keyword evidence="1" id="KW-0812">Transmembrane</keyword>
<sequence>MLLLVGLLWGGATRDGYDQVRHGVSQLTSGDGNVLIRLLFAVCGVLLLVAVLIAGRRPMPGPVWQWRLLGVVAAGLIVAGVFPTDPALGYPPAAPEAITATGAVHQVGGTMLFAGMIAAAVVAGRDARRRGRFRWAAVCVAVAWAVAGLAVAAGIVFRLVQRDIIGTGPAGLLELLSMACGLCWVSAAMLRDRSSWAYADGR</sequence>
<organism evidence="2 3">
    <name type="scientific">Catenuloplanes indicus</name>
    <dbReference type="NCBI Taxonomy" id="137267"/>
    <lineage>
        <taxon>Bacteria</taxon>
        <taxon>Bacillati</taxon>
        <taxon>Actinomycetota</taxon>
        <taxon>Actinomycetes</taxon>
        <taxon>Micromonosporales</taxon>
        <taxon>Micromonosporaceae</taxon>
        <taxon>Catenuloplanes</taxon>
    </lineage>
</organism>
<feature type="transmembrane region" description="Helical" evidence="1">
    <location>
        <begin position="34"/>
        <end position="54"/>
    </location>
</feature>
<gene>
    <name evidence="2" type="ORF">J2S42_003568</name>
</gene>
<evidence type="ECO:0000256" key="1">
    <source>
        <dbReference type="SAM" id="Phobius"/>
    </source>
</evidence>
<reference evidence="2 3" key="1">
    <citation type="submission" date="2023-07" db="EMBL/GenBank/DDBJ databases">
        <title>Sequencing the genomes of 1000 actinobacteria strains.</title>
        <authorList>
            <person name="Klenk H.-P."/>
        </authorList>
    </citation>
    <scope>NUCLEOTIDE SEQUENCE [LARGE SCALE GENOMIC DNA]</scope>
    <source>
        <strain evidence="2 3">DSM 44709</strain>
    </source>
</reference>
<evidence type="ECO:0008006" key="4">
    <source>
        <dbReference type="Google" id="ProtNLM"/>
    </source>
</evidence>
<dbReference type="AlphaFoldDB" id="A0AAE3W174"/>
<dbReference type="RefSeq" id="WP_307240565.1">
    <property type="nucleotide sequence ID" value="NZ_JAUSUZ010000001.1"/>
</dbReference>
<proteinExistence type="predicted"/>
<keyword evidence="1" id="KW-0472">Membrane</keyword>
<feature type="transmembrane region" description="Helical" evidence="1">
    <location>
        <begin position="172"/>
        <end position="190"/>
    </location>
</feature>
<evidence type="ECO:0000313" key="2">
    <source>
        <dbReference type="EMBL" id="MDQ0366899.1"/>
    </source>
</evidence>
<feature type="transmembrane region" description="Helical" evidence="1">
    <location>
        <begin position="66"/>
        <end position="83"/>
    </location>
</feature>
<feature type="transmembrane region" description="Helical" evidence="1">
    <location>
        <begin position="103"/>
        <end position="123"/>
    </location>
</feature>
<evidence type="ECO:0000313" key="3">
    <source>
        <dbReference type="Proteomes" id="UP001240236"/>
    </source>
</evidence>
<keyword evidence="1" id="KW-1133">Transmembrane helix</keyword>
<dbReference type="Proteomes" id="UP001240236">
    <property type="component" value="Unassembled WGS sequence"/>
</dbReference>